<dbReference type="PANTHER" id="PTHR13267">
    <property type="entry name" value="ZINC FINGER PROTEIN 277"/>
    <property type="match status" value="1"/>
</dbReference>
<dbReference type="SMART" id="SM00355">
    <property type="entry name" value="ZnF_C2H2"/>
    <property type="match status" value="5"/>
</dbReference>
<dbReference type="OrthoDB" id="278606at2759"/>
<dbReference type="InterPro" id="IPR036236">
    <property type="entry name" value="Znf_C2H2_sf"/>
</dbReference>
<dbReference type="Pfam" id="PF12756">
    <property type="entry name" value="zf-C2H2_2"/>
    <property type="match status" value="3"/>
</dbReference>
<evidence type="ECO:0000313" key="8">
    <source>
        <dbReference type="Proteomes" id="UP000001064"/>
    </source>
</evidence>
<evidence type="ECO:0000256" key="1">
    <source>
        <dbReference type="ARBA" id="ARBA00022723"/>
    </source>
</evidence>
<gene>
    <name evidence="7" type="ORF">DICPUDRAFT_155139</name>
</gene>
<dbReference type="PROSITE" id="PS00028">
    <property type="entry name" value="ZINC_FINGER_C2H2_1"/>
    <property type="match status" value="1"/>
</dbReference>
<evidence type="ECO:0000256" key="4">
    <source>
        <dbReference type="ARBA" id="ARBA00034119"/>
    </source>
</evidence>
<keyword evidence="1" id="KW-0479">Metal-binding</keyword>
<reference evidence="8" key="1">
    <citation type="journal article" date="2011" name="Genome Biol.">
        <title>Comparative genomics of the social amoebae Dictyostelium discoideum and Dictyostelium purpureum.</title>
        <authorList>
            <consortium name="US DOE Joint Genome Institute (JGI-PGF)"/>
            <person name="Sucgang R."/>
            <person name="Kuo A."/>
            <person name="Tian X."/>
            <person name="Salerno W."/>
            <person name="Parikh A."/>
            <person name="Feasley C.L."/>
            <person name="Dalin E."/>
            <person name="Tu H."/>
            <person name="Huang E."/>
            <person name="Barry K."/>
            <person name="Lindquist E."/>
            <person name="Shapiro H."/>
            <person name="Bruce D."/>
            <person name="Schmutz J."/>
            <person name="Salamov A."/>
            <person name="Fey P."/>
            <person name="Gaudet P."/>
            <person name="Anjard C."/>
            <person name="Babu M.M."/>
            <person name="Basu S."/>
            <person name="Bushmanova Y."/>
            <person name="van der Wel H."/>
            <person name="Katoh-Kurasawa M."/>
            <person name="Dinh C."/>
            <person name="Coutinho P.M."/>
            <person name="Saito T."/>
            <person name="Elias M."/>
            <person name="Schaap P."/>
            <person name="Kay R.R."/>
            <person name="Henrissat B."/>
            <person name="Eichinger L."/>
            <person name="Rivero F."/>
            <person name="Putnam N.H."/>
            <person name="West C.M."/>
            <person name="Loomis W.F."/>
            <person name="Chisholm R.L."/>
            <person name="Shaulsky G."/>
            <person name="Strassmann J.E."/>
            <person name="Queller D.C."/>
            <person name="Kuspa A."/>
            <person name="Grigoriev I.V."/>
        </authorList>
    </citation>
    <scope>NUCLEOTIDE SEQUENCE [LARGE SCALE GENOMIC DNA]</scope>
    <source>
        <strain evidence="8">QSDP1</strain>
    </source>
</reference>
<evidence type="ECO:0000256" key="2">
    <source>
        <dbReference type="ARBA" id="ARBA00022771"/>
    </source>
</evidence>
<evidence type="ECO:0000313" key="7">
    <source>
        <dbReference type="EMBL" id="EGC32860.1"/>
    </source>
</evidence>
<dbReference type="Proteomes" id="UP000001064">
    <property type="component" value="Unassembled WGS sequence"/>
</dbReference>
<dbReference type="STRING" id="5786.F0ZT62"/>
<dbReference type="InterPro" id="IPR040048">
    <property type="entry name" value="ZNF277"/>
</dbReference>
<keyword evidence="8" id="KW-1185">Reference proteome</keyword>
<dbReference type="EMBL" id="GL871170">
    <property type="protein sequence ID" value="EGC32860.1"/>
    <property type="molecule type" value="Genomic_DNA"/>
</dbReference>
<sequence>MEDWSKWPSTQPLSSPLSFEFKKASNINNNYIQSDSEDYSTSESESISSTSTVKYHCLLCNHFEYESRTILEHLFNSHQFVIADVNQIANLSSYLEQWKKKMVGKPLTEFTTVIQTQTSKTEPVTNYFLLSDILPEDQDLRRKLQTERINYVLQEQHSERTNPNFICVCPMCPIVFKGERSNVTTHLYEQHNFNIGLSDNLINLKEFMEILKSKFDLMQCLYCDKIFKSTAVLKLHMKKKKHTRLNPTNTTYDRFYLLNYLEPGKNWEDLKKSTDNDDDDNNQISNNLDLLKQAQKENSGNHQVTHWDDWTEDSDLEPEECAVCLFCENQFDNSDLTFEHMENKHNFNFEKLRKSWNLDYYESMKLLNFIRRQTHQLVCCHCGETHQDKPSLYSHFETNKDHCSVVKENPVWRDAQYLFPTYENDSILRNFEGFDEDENQDYLQAEQEYQSHLFDEMIQNRDDILKKMQESNINF</sequence>
<dbReference type="RefSeq" id="XP_003290612.1">
    <property type="nucleotide sequence ID" value="XM_003290564.1"/>
</dbReference>
<keyword evidence="2 5" id="KW-0863">Zinc-finger</keyword>
<dbReference type="SUPFAM" id="SSF57667">
    <property type="entry name" value="beta-beta-alpha zinc fingers"/>
    <property type="match status" value="2"/>
</dbReference>
<name>F0ZT62_DICPU</name>
<dbReference type="InterPro" id="IPR013087">
    <property type="entry name" value="Znf_C2H2_type"/>
</dbReference>
<evidence type="ECO:0000259" key="6">
    <source>
        <dbReference type="PROSITE" id="PS50157"/>
    </source>
</evidence>
<dbReference type="OMA" id="WDKPEFF"/>
<dbReference type="InParanoid" id="F0ZT62"/>
<dbReference type="VEuPathDB" id="AmoebaDB:DICPUDRAFT_155139"/>
<keyword evidence="3" id="KW-0862">Zinc</keyword>
<dbReference type="AlphaFoldDB" id="F0ZT62"/>
<evidence type="ECO:0000256" key="3">
    <source>
        <dbReference type="ARBA" id="ARBA00022833"/>
    </source>
</evidence>
<organism evidence="7 8">
    <name type="scientific">Dictyostelium purpureum</name>
    <name type="common">Slime mold</name>
    <dbReference type="NCBI Taxonomy" id="5786"/>
    <lineage>
        <taxon>Eukaryota</taxon>
        <taxon>Amoebozoa</taxon>
        <taxon>Evosea</taxon>
        <taxon>Eumycetozoa</taxon>
        <taxon>Dictyostelia</taxon>
        <taxon>Dictyosteliales</taxon>
        <taxon>Dictyosteliaceae</taxon>
        <taxon>Dictyostelium</taxon>
    </lineage>
</organism>
<evidence type="ECO:0000256" key="5">
    <source>
        <dbReference type="PROSITE-ProRule" id="PRU00042"/>
    </source>
</evidence>
<dbReference type="eggNOG" id="KOG2482">
    <property type="taxonomic scope" value="Eukaryota"/>
</dbReference>
<comment type="similarity">
    <text evidence="4">Belongs to the ZNF277 family.</text>
</comment>
<dbReference type="Gene3D" id="3.30.160.60">
    <property type="entry name" value="Classic Zinc Finger"/>
    <property type="match status" value="1"/>
</dbReference>
<dbReference type="GO" id="GO:0008270">
    <property type="term" value="F:zinc ion binding"/>
    <property type="evidence" value="ECO:0007669"/>
    <property type="project" value="UniProtKB-KW"/>
</dbReference>
<accession>F0ZT62</accession>
<dbReference type="PANTHER" id="PTHR13267:SF3">
    <property type="entry name" value="ZINC FINGER PROTEIN 277"/>
    <property type="match status" value="1"/>
</dbReference>
<dbReference type="GeneID" id="10508093"/>
<dbReference type="InterPro" id="IPR041661">
    <property type="entry name" value="ZN622/Rei1/Reh1_Znf-C2H2"/>
</dbReference>
<dbReference type="FunCoup" id="F0ZT62">
    <property type="interactions" value="7"/>
</dbReference>
<feature type="domain" description="C2H2-type" evidence="6">
    <location>
        <begin position="218"/>
        <end position="247"/>
    </location>
</feature>
<dbReference type="KEGG" id="dpp:DICPUDRAFT_155139"/>
<proteinExistence type="inferred from homology"/>
<protein>
    <recommendedName>
        <fullName evidence="6">C2H2-type domain-containing protein</fullName>
    </recommendedName>
</protein>
<dbReference type="PROSITE" id="PS50157">
    <property type="entry name" value="ZINC_FINGER_C2H2_2"/>
    <property type="match status" value="1"/>
</dbReference>